<evidence type="ECO:0000313" key="4">
    <source>
        <dbReference type="Proteomes" id="UP000481861"/>
    </source>
</evidence>
<proteinExistence type="predicted"/>
<evidence type="ECO:0000313" key="3">
    <source>
        <dbReference type="EMBL" id="KAF2870860.1"/>
    </source>
</evidence>
<sequence>MSGGKVPKHTASLAIGPFESASSASGPPLNKYGLLEYPLVSGRVKQLPKFKEAFGHKGLPRQLPGTLRSISGTLRTTESRRAISEELESVADSLASQITTSESSYDEADVGTAAENKVKLQERKKILDECAAAISKARPHLKKVLGSRISVEERDILESDEKFLDGYDNMLLRARSVHARDWARLATDLSGHQSKKLGAAYFTSLVSVMQDASAHGLAFKRSGGRIPQDQTAFKRRVFAAYRPNGEAEDTSWCPVTRELCEGDQIHAAHIVPRAVGEENAAYIFGYPPEDGHLILWATENGLSLSTHVEKAFDKARFVIIPDPECDGEFKLVVLDRTLLPKPMPTLGAQQLWKDVDGKRLQFHKDSKMRPMKRFLYFHMMCSLFRRRRNNCEGWEHDRAKFPTAIWATPDRWIRRGVLAALAREIGDMHASDTFLANKLGTFSDASDKGAEADRDVATMVRASQELKVEDSEDEEDDQDEEDDEDKDPYVHEGDEHPITH</sequence>
<keyword evidence="4" id="KW-1185">Reference proteome</keyword>
<dbReference type="AlphaFoldDB" id="A0A7C8M595"/>
<evidence type="ECO:0000259" key="2">
    <source>
        <dbReference type="Pfam" id="PF13391"/>
    </source>
</evidence>
<gene>
    <name evidence="3" type="ORF">BDV95DRAFT_607977</name>
</gene>
<evidence type="ECO:0000256" key="1">
    <source>
        <dbReference type="SAM" id="MobiDB-lite"/>
    </source>
</evidence>
<comment type="caution">
    <text evidence="3">The sequence shown here is derived from an EMBL/GenBank/DDBJ whole genome shotgun (WGS) entry which is preliminary data.</text>
</comment>
<dbReference type="OrthoDB" id="4120917at2759"/>
<feature type="domain" description="HNH nuclease" evidence="2">
    <location>
        <begin position="253"/>
        <end position="319"/>
    </location>
</feature>
<name>A0A7C8M595_9PLEO</name>
<feature type="compositionally biased region" description="Acidic residues" evidence="1">
    <location>
        <begin position="470"/>
        <end position="486"/>
    </location>
</feature>
<organism evidence="3 4">
    <name type="scientific">Massariosphaeria phaeospora</name>
    <dbReference type="NCBI Taxonomy" id="100035"/>
    <lineage>
        <taxon>Eukaryota</taxon>
        <taxon>Fungi</taxon>
        <taxon>Dikarya</taxon>
        <taxon>Ascomycota</taxon>
        <taxon>Pezizomycotina</taxon>
        <taxon>Dothideomycetes</taxon>
        <taxon>Pleosporomycetidae</taxon>
        <taxon>Pleosporales</taxon>
        <taxon>Pleosporales incertae sedis</taxon>
        <taxon>Massariosphaeria</taxon>
    </lineage>
</organism>
<dbReference type="Proteomes" id="UP000481861">
    <property type="component" value="Unassembled WGS sequence"/>
</dbReference>
<feature type="region of interest" description="Disordered" evidence="1">
    <location>
        <begin position="1"/>
        <end position="25"/>
    </location>
</feature>
<feature type="region of interest" description="Disordered" evidence="1">
    <location>
        <begin position="461"/>
        <end position="500"/>
    </location>
</feature>
<dbReference type="Pfam" id="PF13391">
    <property type="entry name" value="HNH_2"/>
    <property type="match status" value="1"/>
</dbReference>
<feature type="compositionally biased region" description="Basic and acidic residues" evidence="1">
    <location>
        <begin position="487"/>
        <end position="500"/>
    </location>
</feature>
<accession>A0A7C8M595</accession>
<dbReference type="InterPro" id="IPR003615">
    <property type="entry name" value="HNH_nuc"/>
</dbReference>
<reference evidence="3 4" key="1">
    <citation type="submission" date="2020-01" db="EMBL/GenBank/DDBJ databases">
        <authorList>
            <consortium name="DOE Joint Genome Institute"/>
            <person name="Haridas S."/>
            <person name="Albert R."/>
            <person name="Binder M."/>
            <person name="Bloem J."/>
            <person name="Labutti K."/>
            <person name="Salamov A."/>
            <person name="Andreopoulos B."/>
            <person name="Baker S.E."/>
            <person name="Barry K."/>
            <person name="Bills G."/>
            <person name="Bluhm B.H."/>
            <person name="Cannon C."/>
            <person name="Castanera R."/>
            <person name="Culley D.E."/>
            <person name="Daum C."/>
            <person name="Ezra D."/>
            <person name="Gonzalez J.B."/>
            <person name="Henrissat B."/>
            <person name="Kuo A."/>
            <person name="Liang C."/>
            <person name="Lipzen A."/>
            <person name="Lutzoni F."/>
            <person name="Magnuson J."/>
            <person name="Mondo S."/>
            <person name="Nolan M."/>
            <person name="Ohm R."/>
            <person name="Pangilinan J."/>
            <person name="Park H.-J.H."/>
            <person name="Ramirez L."/>
            <person name="Alfaro M."/>
            <person name="Sun H."/>
            <person name="Tritt A."/>
            <person name="Yoshinaga Y."/>
            <person name="Zwiers L.-H.L."/>
            <person name="Turgeon B.G."/>
            <person name="Goodwin S.B."/>
            <person name="Spatafora J.W."/>
            <person name="Crous P.W."/>
            <person name="Grigoriev I.V."/>
        </authorList>
    </citation>
    <scope>NUCLEOTIDE SEQUENCE [LARGE SCALE GENOMIC DNA]</scope>
    <source>
        <strain evidence="3 4">CBS 611.86</strain>
    </source>
</reference>
<protein>
    <recommendedName>
        <fullName evidence="2">HNH nuclease domain-containing protein</fullName>
    </recommendedName>
</protein>
<dbReference type="EMBL" id="JAADJZ010000013">
    <property type="protein sequence ID" value="KAF2870860.1"/>
    <property type="molecule type" value="Genomic_DNA"/>
</dbReference>